<keyword evidence="1" id="KW-0106">Calcium</keyword>
<keyword evidence="3" id="KW-1185">Reference proteome</keyword>
<proteinExistence type="predicted"/>
<evidence type="ECO:0000313" key="3">
    <source>
        <dbReference type="Proteomes" id="UP000060699"/>
    </source>
</evidence>
<dbReference type="GO" id="GO:0005509">
    <property type="term" value="F:calcium ion binding"/>
    <property type="evidence" value="ECO:0007669"/>
    <property type="project" value="InterPro"/>
</dbReference>
<dbReference type="PANTHER" id="PTHR39431">
    <property type="entry name" value="FRPA/C-RELATED PROTEIN"/>
    <property type="match status" value="1"/>
</dbReference>
<dbReference type="InterPro" id="IPR010566">
    <property type="entry name" value="Haemolys_ca-bd"/>
</dbReference>
<organism evidence="2 3">
    <name type="scientific">Roseateles depolymerans</name>
    <dbReference type="NCBI Taxonomy" id="76731"/>
    <lineage>
        <taxon>Bacteria</taxon>
        <taxon>Pseudomonadati</taxon>
        <taxon>Pseudomonadota</taxon>
        <taxon>Betaproteobacteria</taxon>
        <taxon>Burkholderiales</taxon>
        <taxon>Sphaerotilaceae</taxon>
        <taxon>Roseateles</taxon>
    </lineage>
</organism>
<evidence type="ECO:0000256" key="1">
    <source>
        <dbReference type="ARBA" id="ARBA00022837"/>
    </source>
</evidence>
<dbReference type="Gene3D" id="2.150.10.10">
    <property type="entry name" value="Serralysin-like metalloprotease, C-terminal"/>
    <property type="match status" value="2"/>
</dbReference>
<dbReference type="Pfam" id="PF00353">
    <property type="entry name" value="HemolysinCabind"/>
    <property type="match status" value="3"/>
</dbReference>
<name>A0A0U3LL19_9BURK</name>
<gene>
    <name evidence="2" type="ORF">RD2015_2641</name>
</gene>
<dbReference type="SUPFAM" id="SSF51120">
    <property type="entry name" value="beta-Roll"/>
    <property type="match status" value="2"/>
</dbReference>
<dbReference type="KEGG" id="rdp:RD2015_2641"/>
<dbReference type="InterPro" id="IPR001343">
    <property type="entry name" value="Hemolysn_Ca-bd"/>
</dbReference>
<evidence type="ECO:0000313" key="2">
    <source>
        <dbReference type="EMBL" id="ALV07106.1"/>
    </source>
</evidence>
<reference evidence="2 3" key="1">
    <citation type="submission" date="2015-12" db="EMBL/GenBank/DDBJ databases">
        <title>Complete genome of Roseateles depolymerans KCTC 42856.</title>
        <authorList>
            <person name="Kim K.M."/>
        </authorList>
    </citation>
    <scope>NUCLEOTIDE SEQUENCE [LARGE SCALE GENOMIC DNA]</scope>
    <source>
        <strain evidence="2 3">KCTC 42856</strain>
    </source>
</reference>
<dbReference type="Proteomes" id="UP000060699">
    <property type="component" value="Chromosome"/>
</dbReference>
<dbReference type="PANTHER" id="PTHR39431:SF1">
    <property type="entry name" value="FRPA_C-RELATED PROTEIN"/>
    <property type="match status" value="1"/>
</dbReference>
<dbReference type="PRINTS" id="PR00313">
    <property type="entry name" value="CABNDNGRPT"/>
</dbReference>
<dbReference type="STRING" id="76731.RD2015_2641"/>
<sequence>MTYLTLAEALAELEENPQKYSTTHALIELAKELDATNSYGKVTLLYSGATIQGVSAASVVLAFQSSGQEVRIVDNTDAAKFLSSPAFENAWLRTFGLEKADLDHFAPSKKAAVDAMYKALYHPTDGPWADVSRRFVDATEGEVRTLTGGALQDRVFGKTEVPHALNNEKITSIDGIPRGDLQARGVDDAFKAISAQSEIYSAEIQFAVDSQGDLIRAPVHDGNGNIVANIPRIDASDFFAATGIPSNDPTVVFEDYRNGANYPPDHPPSKLESHREGAEILHEIKEHYLEQSKLMGPEHAALRAAALRTLDKLGWAGDLIGLGLVAAEANAAIDQGDNVRAASLLSRWLAEFAGGLAAGTAAAQMVGSALAPLYLLGPAGAIAAGSLTLLAGVAGGVLGGAAAGEATDAMLAAVKRAFGDATTTASPLVLDLDGDGVTTLALNPASVYFDLDHNGFAERTGWVAPTDGLLVLDRNRNGQIDSGAELFGNHTRLADGRKAENGFEALAAFDANGDGRITAADAVFTQLNIWKDANANAVVDEGELLSLSEANVASIGLQYFSPWTTDASGNVHRQKGFYRTTEGHERSIDDVWFNTDPSKSRALVHYETTPDIDALPDLPSVGNALSLHQAMAADKSGQLQALVQRWISSPAQRTELIHEIVQVWTGAASLDPHSRGEFIDARHVGTVEIVLGQAFMQASSVSAMPGRDASVSLERAYDRIVDFVTERLLTQVDFADVLGRLNVTVAPDLSLQWDVSHIKTFWQAEWAADTSPDHAAARARMSSFFQSLERGGEAAAQVSMALENSAIPAIAAVPGAASPGDFQEALQHHGREVFRGTEWRDVLYYQHWDAAVAVYGGAGNDSITGSHFNDLLFGGDGDDAIYAPYGNNVIAGGKGNDRMLSRGEDDLFIVNAQEGRDTIGDGYSLAATGIDTLRFGVGIEADRLIVRCVGDGLELSWGTDDAVLVEGLWLNPDVMERIEFADGRVLSAQDLFALAELHGSDGADYLAGLNQRENRLWGGAGNDQLLGGSLNDLLIGGAGDDYLLGRAGSDLYRFGRGDGSDTLDESGRGADEIDILEFGPGIRLSDLRFEKQGSHLKITLKDSRDEVTVVDWFDRSNGRLDQIRFTDVPGVVMLDQDIEGLLSTQGIEVPQYMSLTPPGSTNWAGSMAVLAV</sequence>
<dbReference type="EMBL" id="CP013729">
    <property type="protein sequence ID" value="ALV07106.1"/>
    <property type="molecule type" value="Genomic_DNA"/>
</dbReference>
<accession>A0A0U3LL19</accession>
<dbReference type="OrthoDB" id="8710959at2"/>
<dbReference type="RefSeq" id="WP_083525609.1">
    <property type="nucleotide sequence ID" value="NZ_CP013729.1"/>
</dbReference>
<dbReference type="InterPro" id="IPR011049">
    <property type="entry name" value="Serralysin-like_metalloprot_C"/>
</dbReference>
<dbReference type="AlphaFoldDB" id="A0A0U3LL19"/>
<protein>
    <submittedName>
        <fullName evidence="2">Uncharacterized protein</fullName>
    </submittedName>
</protein>
<dbReference type="Pfam" id="PF06594">
    <property type="entry name" value="HCBP_related"/>
    <property type="match status" value="1"/>
</dbReference>